<gene>
    <name evidence="8" type="primary">LOC112906654</name>
</gene>
<dbReference type="InterPro" id="IPR007867">
    <property type="entry name" value="GMC_OxRtase_C"/>
</dbReference>
<feature type="binding site" evidence="3">
    <location>
        <position position="91"/>
    </location>
    <ligand>
        <name>FAD</name>
        <dbReference type="ChEBI" id="CHEBI:57692"/>
    </ligand>
</feature>
<reference evidence="8" key="1">
    <citation type="submission" date="2025-08" db="UniProtKB">
        <authorList>
            <consortium name="RefSeq"/>
        </authorList>
    </citation>
    <scope>IDENTIFICATION</scope>
    <source>
        <tissue evidence="8">Entire body</tissue>
    </source>
</reference>
<dbReference type="Proteomes" id="UP000192223">
    <property type="component" value="Unplaced"/>
</dbReference>
<keyword evidence="4" id="KW-0285">Flavoprotein</keyword>
<feature type="binding site" evidence="3">
    <location>
        <position position="95"/>
    </location>
    <ligand>
        <name>FAD</name>
        <dbReference type="ChEBI" id="CHEBI:57692"/>
    </ligand>
</feature>
<dbReference type="PROSITE" id="PS00623">
    <property type="entry name" value="GMC_OXRED_1"/>
    <property type="match status" value="1"/>
</dbReference>
<dbReference type="SUPFAM" id="SSF51905">
    <property type="entry name" value="FAD/NAD(P)-binding domain"/>
    <property type="match status" value="1"/>
</dbReference>
<feature type="active site" description="Proton donor" evidence="2">
    <location>
        <position position="497"/>
    </location>
</feature>
<dbReference type="KEGG" id="apln:112906654"/>
<dbReference type="PIRSF" id="PIRSF000137">
    <property type="entry name" value="Alcohol_oxidase"/>
    <property type="match status" value="1"/>
</dbReference>
<evidence type="ECO:0000313" key="8">
    <source>
        <dbReference type="RefSeq" id="XP_025837001.1"/>
    </source>
</evidence>
<feature type="domain" description="Glucose-methanol-choline oxidoreductase N-terminal" evidence="6">
    <location>
        <begin position="263"/>
        <end position="277"/>
    </location>
</feature>
<accession>A0A7F5RM41</accession>
<feature type="domain" description="Glucose-methanol-choline oxidoreductase N-terminal" evidence="5">
    <location>
        <begin position="89"/>
        <end position="112"/>
    </location>
</feature>
<dbReference type="Gene3D" id="3.30.560.10">
    <property type="entry name" value="Glucose Oxidase, domain 3"/>
    <property type="match status" value="1"/>
</dbReference>
<dbReference type="Pfam" id="PF05199">
    <property type="entry name" value="GMC_oxred_C"/>
    <property type="match status" value="1"/>
</dbReference>
<feature type="active site" description="Proton acceptor" evidence="2">
    <location>
        <position position="540"/>
    </location>
</feature>
<dbReference type="InParanoid" id="A0A7F5RM41"/>
<dbReference type="InterPro" id="IPR012132">
    <property type="entry name" value="GMC_OxRdtase"/>
</dbReference>
<dbReference type="PROSITE" id="PS00624">
    <property type="entry name" value="GMC_OXRED_2"/>
    <property type="match status" value="1"/>
</dbReference>
<evidence type="ECO:0000256" key="4">
    <source>
        <dbReference type="RuleBase" id="RU003968"/>
    </source>
</evidence>
<evidence type="ECO:0000313" key="7">
    <source>
        <dbReference type="Proteomes" id="UP000192223"/>
    </source>
</evidence>
<dbReference type="SUPFAM" id="SSF54373">
    <property type="entry name" value="FAD-linked reductases, C-terminal domain"/>
    <property type="match status" value="1"/>
</dbReference>
<dbReference type="Pfam" id="PF00732">
    <property type="entry name" value="GMC_oxred_N"/>
    <property type="match status" value="1"/>
</dbReference>
<dbReference type="InterPro" id="IPR036188">
    <property type="entry name" value="FAD/NAD-bd_sf"/>
</dbReference>
<dbReference type="RefSeq" id="XP_025837001.1">
    <property type="nucleotide sequence ID" value="XM_025981216.1"/>
</dbReference>
<dbReference type="PANTHER" id="PTHR11552">
    <property type="entry name" value="GLUCOSE-METHANOL-CHOLINE GMC OXIDOREDUCTASE"/>
    <property type="match status" value="1"/>
</dbReference>
<evidence type="ECO:0000256" key="2">
    <source>
        <dbReference type="PIRSR" id="PIRSR000137-1"/>
    </source>
</evidence>
<dbReference type="InterPro" id="IPR000172">
    <property type="entry name" value="GMC_OxRdtase_N"/>
</dbReference>
<evidence type="ECO:0000256" key="3">
    <source>
        <dbReference type="PIRSR" id="PIRSR000137-2"/>
    </source>
</evidence>
<keyword evidence="7" id="KW-1185">Reference proteome</keyword>
<dbReference type="AlphaFoldDB" id="A0A7F5RM41"/>
<comment type="cofactor">
    <cofactor evidence="3">
        <name>FAD</name>
        <dbReference type="ChEBI" id="CHEBI:57692"/>
    </cofactor>
</comment>
<dbReference type="GO" id="GO:0050660">
    <property type="term" value="F:flavin adenine dinucleotide binding"/>
    <property type="evidence" value="ECO:0007669"/>
    <property type="project" value="InterPro"/>
</dbReference>
<organism evidence="7 8">
    <name type="scientific">Agrilus planipennis</name>
    <name type="common">Emerald ash borer</name>
    <name type="synonym">Agrilus marcopoli</name>
    <dbReference type="NCBI Taxonomy" id="224129"/>
    <lineage>
        <taxon>Eukaryota</taxon>
        <taxon>Metazoa</taxon>
        <taxon>Ecdysozoa</taxon>
        <taxon>Arthropoda</taxon>
        <taxon>Hexapoda</taxon>
        <taxon>Insecta</taxon>
        <taxon>Pterygota</taxon>
        <taxon>Neoptera</taxon>
        <taxon>Endopterygota</taxon>
        <taxon>Coleoptera</taxon>
        <taxon>Polyphaga</taxon>
        <taxon>Elateriformia</taxon>
        <taxon>Buprestoidea</taxon>
        <taxon>Buprestidae</taxon>
        <taxon>Agrilinae</taxon>
        <taxon>Agrilus</taxon>
    </lineage>
</organism>
<dbReference type="GO" id="GO:0016614">
    <property type="term" value="F:oxidoreductase activity, acting on CH-OH group of donors"/>
    <property type="evidence" value="ECO:0007669"/>
    <property type="project" value="InterPro"/>
</dbReference>
<sequence length="577" mass="65398">MFSNFDAGEFDFIIVGAGSAGAVIANRLTEVKEWSVLLIEAGDLETDFSDIPNMHTYLQGLEMNWGFNTTPQTTACLGMWNRSCHYPRGRVLGGTSSINSLAYVRGNPLDYDKWAALGNTGWSYEEVLPYFKKSEHARIQSPDEEYHGFGGYWFVENHRPNNAHATAYIQANIERGRRVVDYNGRDQLGVAEVQFNNQYGTRCSTAKAFLRPIQHRENLEIWINSYVTQILIDQDKKAYGVRLAHRGQYFEARARKEVIVSAGSIQSPQLLMLSGIGPANHLKSVQIPVVKDLPVGQNFKDHAAYFGLYFTSNYTEPVDTLENYVNQYFNEYGPYTIALNSQAVGFYQSHLESTPGYPDIELFVIPANSSNPMIQRSLHVTDEVYEAVWGRVDPTTMMCVYVIVLHPKSVGSITLKSNDPYEYPNIDPRYLSDPYDQDIETMYEGILLALDLIDTDAYRARNMNLLYAAPPDCRRFPFSSRAFWYCCMRQLTSNLYHPMSTCRMSPDPEEGVVDPRLRVHGIKNLRVADCSIIPYPVSGHTNAPTVMIGEKASDLIKEDNLPDYSNKKLCKQHAFDL</sequence>
<proteinExistence type="inferred from homology"/>
<dbReference type="PANTHER" id="PTHR11552:SF158">
    <property type="entry name" value="GH23626P-RELATED"/>
    <property type="match status" value="1"/>
</dbReference>
<dbReference type="OrthoDB" id="269227at2759"/>
<keyword evidence="3 4" id="KW-0274">FAD</keyword>
<comment type="similarity">
    <text evidence="1 4">Belongs to the GMC oxidoreductase family.</text>
</comment>
<protein>
    <submittedName>
        <fullName evidence="8">Glucose dehydrogenase [FAD, quinone]-like</fullName>
    </submittedName>
</protein>
<dbReference type="Gene3D" id="3.50.50.60">
    <property type="entry name" value="FAD/NAD(P)-binding domain"/>
    <property type="match status" value="1"/>
</dbReference>
<feature type="binding site" evidence="3">
    <location>
        <position position="227"/>
    </location>
    <ligand>
        <name>FAD</name>
        <dbReference type="ChEBI" id="CHEBI:57692"/>
    </ligand>
</feature>
<name>A0A7F5RM41_AGRPL</name>
<evidence type="ECO:0000259" key="5">
    <source>
        <dbReference type="PROSITE" id="PS00623"/>
    </source>
</evidence>
<evidence type="ECO:0000256" key="1">
    <source>
        <dbReference type="ARBA" id="ARBA00010790"/>
    </source>
</evidence>
<evidence type="ECO:0000259" key="6">
    <source>
        <dbReference type="PROSITE" id="PS00624"/>
    </source>
</evidence>
<dbReference type="GeneID" id="112906654"/>